<evidence type="ECO:0000313" key="2">
    <source>
        <dbReference type="EMBL" id="RII41310.1"/>
    </source>
</evidence>
<feature type="region of interest" description="Disordered" evidence="1">
    <location>
        <begin position="92"/>
        <end position="121"/>
    </location>
</feature>
<comment type="caution">
    <text evidence="2">The sequence shown here is derived from an EMBL/GenBank/DDBJ whole genome shotgun (WGS) entry which is preliminary data.</text>
</comment>
<evidence type="ECO:0000256" key="1">
    <source>
        <dbReference type="SAM" id="MobiDB-lite"/>
    </source>
</evidence>
<dbReference type="Proteomes" id="UP000265419">
    <property type="component" value="Unassembled WGS sequence"/>
</dbReference>
<protein>
    <submittedName>
        <fullName evidence="2">Uncharacterized protein</fullName>
    </submittedName>
</protein>
<organism evidence="2 3">
    <name type="scientific">Galactobacter valiniphilus</name>
    <dbReference type="NCBI Taxonomy" id="2676122"/>
    <lineage>
        <taxon>Bacteria</taxon>
        <taxon>Bacillati</taxon>
        <taxon>Actinomycetota</taxon>
        <taxon>Actinomycetes</taxon>
        <taxon>Micrococcales</taxon>
        <taxon>Micrococcaceae</taxon>
        <taxon>Galactobacter</taxon>
    </lineage>
</organism>
<name>A0A399J898_9MICC</name>
<dbReference type="AlphaFoldDB" id="A0A399J898"/>
<accession>A0A399J898</accession>
<feature type="compositionally biased region" description="Basic and acidic residues" evidence="1">
    <location>
        <begin position="92"/>
        <end position="102"/>
    </location>
</feature>
<keyword evidence="3" id="KW-1185">Reference proteome</keyword>
<dbReference type="EMBL" id="QQXK01000030">
    <property type="protein sequence ID" value="RII41310.1"/>
    <property type="molecule type" value="Genomic_DNA"/>
</dbReference>
<sequence length="135" mass="13919">MLGVESGRFGADALVGASHDLAGGRDPAGEAVAEYFAQHTLVVYGGLVLASLGERTPMFAAGAWVGGGAVVECVVEVGHGVAGVEVMTHERPEVAQREHPEGGIEIPQSGKPGQAASVRSHRSMTFPREFLPICG</sequence>
<evidence type="ECO:0000313" key="3">
    <source>
        <dbReference type="Proteomes" id="UP000265419"/>
    </source>
</evidence>
<gene>
    <name evidence="2" type="ORF">DWB68_13285</name>
</gene>
<reference evidence="2 3" key="1">
    <citation type="submission" date="2018-07" db="EMBL/GenBank/DDBJ databases">
        <title>Arthrobacter sp. nov., isolated from raw cow's milk with high bacterial count.</title>
        <authorList>
            <person name="Hahne J."/>
            <person name="Isele D."/>
            <person name="Lipski A."/>
        </authorList>
    </citation>
    <scope>NUCLEOTIDE SEQUENCE [LARGE SCALE GENOMIC DNA]</scope>
    <source>
        <strain evidence="2 3">JZ R-35</strain>
    </source>
</reference>
<proteinExistence type="predicted"/>